<dbReference type="Proteomes" id="UP001057402">
    <property type="component" value="Chromosome 7"/>
</dbReference>
<evidence type="ECO:0000313" key="2">
    <source>
        <dbReference type="Proteomes" id="UP001057402"/>
    </source>
</evidence>
<evidence type="ECO:0000313" key="1">
    <source>
        <dbReference type="EMBL" id="KAI4341121.1"/>
    </source>
</evidence>
<sequence length="164" mass="18376">MGTMSKLSRVCSFLMAFLFAYSASVQLNDPDWYLWFPLYSLACLVNLIDNTSLKSKVVRVMGRASLWLGLFLYIRVVVEDYRHGIAGFWSVDLRERVVREKIGSGLVVSSMMLQLVASKPVRKKPSDPAAGNTALVDVGMVALVGMSYGLSFIFFAYHKDEMKT</sequence>
<reference evidence="2" key="1">
    <citation type="journal article" date="2023" name="Front. Plant Sci.">
        <title>Chromosomal-level genome assembly of Melastoma candidum provides insights into trichome evolution.</title>
        <authorList>
            <person name="Zhong Y."/>
            <person name="Wu W."/>
            <person name="Sun C."/>
            <person name="Zou P."/>
            <person name="Liu Y."/>
            <person name="Dai S."/>
            <person name="Zhou R."/>
        </authorList>
    </citation>
    <scope>NUCLEOTIDE SEQUENCE [LARGE SCALE GENOMIC DNA]</scope>
</reference>
<proteinExistence type="predicted"/>
<gene>
    <name evidence="1" type="ORF">MLD38_025882</name>
</gene>
<accession>A0ACB9NYD8</accession>
<name>A0ACB9NYD8_9MYRT</name>
<keyword evidence="2" id="KW-1185">Reference proteome</keyword>
<organism evidence="1 2">
    <name type="scientific">Melastoma candidum</name>
    <dbReference type="NCBI Taxonomy" id="119954"/>
    <lineage>
        <taxon>Eukaryota</taxon>
        <taxon>Viridiplantae</taxon>
        <taxon>Streptophyta</taxon>
        <taxon>Embryophyta</taxon>
        <taxon>Tracheophyta</taxon>
        <taxon>Spermatophyta</taxon>
        <taxon>Magnoliopsida</taxon>
        <taxon>eudicotyledons</taxon>
        <taxon>Gunneridae</taxon>
        <taxon>Pentapetalae</taxon>
        <taxon>rosids</taxon>
        <taxon>malvids</taxon>
        <taxon>Myrtales</taxon>
        <taxon>Melastomataceae</taxon>
        <taxon>Melastomatoideae</taxon>
        <taxon>Melastomateae</taxon>
        <taxon>Melastoma</taxon>
    </lineage>
</organism>
<comment type="caution">
    <text evidence="1">The sequence shown here is derived from an EMBL/GenBank/DDBJ whole genome shotgun (WGS) entry which is preliminary data.</text>
</comment>
<dbReference type="EMBL" id="CM042886">
    <property type="protein sequence ID" value="KAI4341121.1"/>
    <property type="molecule type" value="Genomic_DNA"/>
</dbReference>
<protein>
    <submittedName>
        <fullName evidence="1">Uncharacterized protein</fullName>
    </submittedName>
</protein>